<keyword evidence="2" id="KW-0732">Signal</keyword>
<gene>
    <name evidence="3" type="ORF">MOBT1_000841</name>
</gene>
<evidence type="ECO:0000313" key="3">
    <source>
        <dbReference type="EMBL" id="WFD02160.1"/>
    </source>
</evidence>
<keyword evidence="4" id="KW-1185">Reference proteome</keyword>
<evidence type="ECO:0008006" key="5">
    <source>
        <dbReference type="Google" id="ProtNLM"/>
    </source>
</evidence>
<dbReference type="EMBL" id="CP119934">
    <property type="protein sequence ID" value="WFD02160.1"/>
    <property type="molecule type" value="Genomic_DNA"/>
</dbReference>
<protein>
    <recommendedName>
        <fullName evidence="5">Dolichyl-diphosphooligosaccharide--protein glycosyltransferase subunit 2</fullName>
    </recommendedName>
</protein>
<feature type="chain" id="PRO_5041907739" description="Dolichyl-diphosphooligosaccharide--protein glycosyltransferase subunit 2" evidence="2">
    <location>
        <begin position="24"/>
        <end position="307"/>
    </location>
</feature>
<keyword evidence="1" id="KW-0472">Membrane</keyword>
<sequence length="307" mass="33048">MHAVRALQSALALLCVCVALVHGASYNIKGARLSVQSFDGSPRLSEQYASKDDVSAKKLVAEPDDVVRFSFTITDGAGVQVSGDRIPQQVWVVLADADRTSETRSFVWPLPVRASAASASYHLRMDKLSAEMRQALAEAGAHHGFKLTLLIGGFAPNAASELEPLALPFLDLEFSESMLSRFSNDLVSARARAEAEDGFRPWPKHAHTFAVEPWRTMPPSIVSLVIALGVAAGPWVLLCALWKPLVKRVLSPALPETLLLTCVYGLEVLAVLHWIGAPFFIVAPTALALSSGALLSGRQALVRTFVS</sequence>
<dbReference type="AlphaFoldDB" id="A0AAF0DYZ6"/>
<dbReference type="Proteomes" id="UP001214603">
    <property type="component" value="Chromosome 1"/>
</dbReference>
<keyword evidence="1" id="KW-0812">Transmembrane</keyword>
<feature type="transmembrane region" description="Helical" evidence="1">
    <location>
        <begin position="221"/>
        <end position="242"/>
    </location>
</feature>
<reference evidence="3" key="1">
    <citation type="submission" date="2023-03" db="EMBL/GenBank/DDBJ databases">
        <title>Mating type loci evolution in Malassezia.</title>
        <authorList>
            <person name="Coelho M.A."/>
        </authorList>
    </citation>
    <scope>NUCLEOTIDE SEQUENCE</scope>
    <source>
        <strain evidence="3">CBS 7876</strain>
    </source>
</reference>
<evidence type="ECO:0000256" key="2">
    <source>
        <dbReference type="SAM" id="SignalP"/>
    </source>
</evidence>
<feature type="transmembrane region" description="Helical" evidence="1">
    <location>
        <begin position="272"/>
        <end position="295"/>
    </location>
</feature>
<keyword evidence="1" id="KW-1133">Transmembrane helix</keyword>
<accession>A0AAF0DYZ6</accession>
<feature type="signal peptide" evidence="2">
    <location>
        <begin position="1"/>
        <end position="23"/>
    </location>
</feature>
<name>A0AAF0DYZ6_9BASI</name>
<evidence type="ECO:0000313" key="4">
    <source>
        <dbReference type="Proteomes" id="UP001214603"/>
    </source>
</evidence>
<proteinExistence type="predicted"/>
<organism evidence="3 4">
    <name type="scientific">Malassezia obtusa</name>
    <dbReference type="NCBI Taxonomy" id="76774"/>
    <lineage>
        <taxon>Eukaryota</taxon>
        <taxon>Fungi</taxon>
        <taxon>Dikarya</taxon>
        <taxon>Basidiomycota</taxon>
        <taxon>Ustilaginomycotina</taxon>
        <taxon>Malasseziomycetes</taxon>
        <taxon>Malasseziales</taxon>
        <taxon>Malasseziaceae</taxon>
        <taxon>Malassezia</taxon>
    </lineage>
</organism>
<evidence type="ECO:0000256" key="1">
    <source>
        <dbReference type="SAM" id="Phobius"/>
    </source>
</evidence>